<accession>A0A182UE02</accession>
<keyword evidence="5" id="KW-0256">Endoplasmic reticulum</keyword>
<evidence type="ECO:0000256" key="8">
    <source>
        <dbReference type="ARBA" id="ARBA00040503"/>
    </source>
</evidence>
<organism evidence="10 11">
    <name type="scientific">Anopheles melas</name>
    <dbReference type="NCBI Taxonomy" id="34690"/>
    <lineage>
        <taxon>Eukaryota</taxon>
        <taxon>Metazoa</taxon>
        <taxon>Ecdysozoa</taxon>
        <taxon>Arthropoda</taxon>
        <taxon>Hexapoda</taxon>
        <taxon>Insecta</taxon>
        <taxon>Pterygota</taxon>
        <taxon>Neoptera</taxon>
        <taxon>Endopterygota</taxon>
        <taxon>Diptera</taxon>
        <taxon>Nematocera</taxon>
        <taxon>Culicoidea</taxon>
        <taxon>Culicidae</taxon>
        <taxon>Anophelinae</taxon>
        <taxon>Anopheles</taxon>
    </lineage>
</organism>
<name>A0A182UE02_9DIPT</name>
<reference evidence="11" key="1">
    <citation type="submission" date="2014-01" db="EMBL/GenBank/DDBJ databases">
        <title>The Genome Sequence of Anopheles melas CM1001059_A (V2).</title>
        <authorList>
            <consortium name="The Broad Institute Genomics Platform"/>
            <person name="Neafsey D.E."/>
            <person name="Besansky N."/>
            <person name="Howell P."/>
            <person name="Walton C."/>
            <person name="Young S.K."/>
            <person name="Zeng Q."/>
            <person name="Gargeya S."/>
            <person name="Fitzgerald M."/>
            <person name="Haas B."/>
            <person name="Abouelleil A."/>
            <person name="Allen A.W."/>
            <person name="Alvarado L."/>
            <person name="Arachchi H.M."/>
            <person name="Berlin A.M."/>
            <person name="Chapman S.B."/>
            <person name="Gainer-Dewar J."/>
            <person name="Goldberg J."/>
            <person name="Griggs A."/>
            <person name="Gujja S."/>
            <person name="Hansen M."/>
            <person name="Howarth C."/>
            <person name="Imamovic A."/>
            <person name="Ireland A."/>
            <person name="Larimer J."/>
            <person name="McCowan C."/>
            <person name="Murphy C."/>
            <person name="Pearson M."/>
            <person name="Poon T.W."/>
            <person name="Priest M."/>
            <person name="Roberts A."/>
            <person name="Saif S."/>
            <person name="Shea T."/>
            <person name="Sisk P."/>
            <person name="Sykes S."/>
            <person name="Wortman J."/>
            <person name="Nusbaum C."/>
            <person name="Birren B."/>
        </authorList>
    </citation>
    <scope>NUCLEOTIDE SEQUENCE [LARGE SCALE GENOMIC DNA]</scope>
    <source>
        <strain evidence="11">CM1001059</strain>
    </source>
</reference>
<proteinExistence type="inferred from homology"/>
<feature type="signal peptide" evidence="9">
    <location>
        <begin position="1"/>
        <end position="31"/>
    </location>
</feature>
<dbReference type="PRINTS" id="PR00301">
    <property type="entry name" value="HEATSHOCK70"/>
</dbReference>
<dbReference type="Proteomes" id="UP000075902">
    <property type="component" value="Unassembled WGS sequence"/>
</dbReference>
<dbReference type="Pfam" id="PF00012">
    <property type="entry name" value="HSP70"/>
    <property type="match status" value="1"/>
</dbReference>
<evidence type="ECO:0000256" key="6">
    <source>
        <dbReference type="ARBA" id="ARBA00022840"/>
    </source>
</evidence>
<dbReference type="Gene3D" id="2.60.34.10">
    <property type="entry name" value="Substrate Binding Domain Of DNAk, Chain A, domain 1"/>
    <property type="match status" value="1"/>
</dbReference>
<evidence type="ECO:0000256" key="7">
    <source>
        <dbReference type="ARBA" id="ARBA00023186"/>
    </source>
</evidence>
<evidence type="ECO:0000256" key="5">
    <source>
        <dbReference type="ARBA" id="ARBA00022824"/>
    </source>
</evidence>
<reference evidence="10" key="2">
    <citation type="submission" date="2020-05" db="UniProtKB">
        <authorList>
            <consortium name="EnsemblMetazoa"/>
        </authorList>
    </citation>
    <scope>IDENTIFICATION</scope>
    <source>
        <strain evidence="10">CM1001059</strain>
    </source>
</reference>
<dbReference type="InterPro" id="IPR013126">
    <property type="entry name" value="Hsp_70_fam"/>
</dbReference>
<dbReference type="EnsemblMetazoa" id="AMEC018694-RA">
    <property type="protein sequence ID" value="AMEC018694-PA"/>
    <property type="gene ID" value="AMEC018694"/>
</dbReference>
<dbReference type="FunFam" id="3.90.640.10:FF:000012">
    <property type="entry name" value="Hypoxia up-regulated protein 1"/>
    <property type="match status" value="1"/>
</dbReference>
<protein>
    <recommendedName>
        <fullName evidence="8">Hypoxia up-regulated protein 1</fullName>
    </recommendedName>
</protein>
<dbReference type="FunFam" id="3.30.30.30:FF:000004">
    <property type="entry name" value="hypoxia up-regulated protein 1"/>
    <property type="match status" value="1"/>
</dbReference>
<dbReference type="InterPro" id="IPR018181">
    <property type="entry name" value="Heat_shock_70_CS"/>
</dbReference>
<evidence type="ECO:0000256" key="9">
    <source>
        <dbReference type="SAM" id="SignalP"/>
    </source>
</evidence>
<dbReference type="AlphaFoldDB" id="A0A182UE02"/>
<dbReference type="InterPro" id="IPR029047">
    <property type="entry name" value="HSP70_peptide-bd_sf"/>
</dbReference>
<evidence type="ECO:0000256" key="4">
    <source>
        <dbReference type="ARBA" id="ARBA00022741"/>
    </source>
</evidence>
<keyword evidence="6" id="KW-0067">ATP-binding</keyword>
<evidence type="ECO:0000256" key="2">
    <source>
        <dbReference type="ARBA" id="ARBA00007381"/>
    </source>
</evidence>
<dbReference type="Gene3D" id="3.30.420.40">
    <property type="match status" value="2"/>
</dbReference>
<evidence type="ECO:0000256" key="1">
    <source>
        <dbReference type="ARBA" id="ARBA00004319"/>
    </source>
</evidence>
<dbReference type="VEuPathDB" id="VectorBase:AMEC018694"/>
<dbReference type="STRING" id="34690.A0A182UE02"/>
<dbReference type="PANTHER" id="PTHR45639">
    <property type="entry name" value="HSC70CB, ISOFORM G-RELATED"/>
    <property type="match status" value="1"/>
</dbReference>
<evidence type="ECO:0000256" key="3">
    <source>
        <dbReference type="ARBA" id="ARBA00022729"/>
    </source>
</evidence>
<dbReference type="CDD" id="cd10230">
    <property type="entry name" value="ASKHA_NBD_HSP70_HYOU1"/>
    <property type="match status" value="1"/>
</dbReference>
<sequence length="537" mass="59897">MGTRHWLPSDGRMLLIVLPMVVALFATLANSAAVMSVDLGSEWMKVGVVSPGVPMEIALNKESKRKTPTTIAFRNGDRVFGEDAQTLGVRFPSNSFGYLTDLLGKTVDNPMVDLYRKRFPYYDIVADPVRRTVVFRSGEEQYTIEELIAQLLQVAKSYAEDSTGQLITECVLIVPGFYGQAERTALVAAARLANLKVLQLINDYTAVALNYGIFRRKEINETAQYFLFYDMGAYKTSAAVVSYQLVKDKATRETHPVVQVLGVGYDRTLGGLEMQVRLRDYLGREFNKMGKTKTDVFTNPRAMAKLFKEAGRLKNVLSANTEHYAQIEGLLDEQDFRLLVKREQFEELCKDLYERVTAPLDKALAVSGLALDVINQVVLFGGNTRVPKVQDILRTHIGQELAKNLNADEAACMGAVYRAADLATGFKVKKFITKDAVLFPIQVVFDREGESGATRQVRRTLFGSMNSYPQKKVITFNKHTDDFEFTVQYAELDAVLKGDTETLGSPDLARVQLSEVAKRLKASVADNVESKGIKAHF</sequence>
<dbReference type="InterPro" id="IPR043129">
    <property type="entry name" value="ATPase_NBD"/>
</dbReference>
<dbReference type="GO" id="GO:0140662">
    <property type="term" value="F:ATP-dependent protein folding chaperone"/>
    <property type="evidence" value="ECO:0007669"/>
    <property type="project" value="InterPro"/>
</dbReference>
<evidence type="ECO:0000313" key="11">
    <source>
        <dbReference type="Proteomes" id="UP000075902"/>
    </source>
</evidence>
<dbReference type="SUPFAM" id="SSF53067">
    <property type="entry name" value="Actin-like ATPase domain"/>
    <property type="match status" value="2"/>
</dbReference>
<keyword evidence="3 9" id="KW-0732">Signal</keyword>
<dbReference type="PANTHER" id="PTHR45639:SF3">
    <property type="entry name" value="HYPOXIA UP-REGULATED PROTEIN 1"/>
    <property type="match status" value="1"/>
</dbReference>
<evidence type="ECO:0000313" key="10">
    <source>
        <dbReference type="EnsemblMetazoa" id="AMEC018694-PA"/>
    </source>
</evidence>
<dbReference type="GO" id="GO:0034663">
    <property type="term" value="C:endoplasmic reticulum chaperone complex"/>
    <property type="evidence" value="ECO:0007669"/>
    <property type="project" value="TreeGrafter"/>
</dbReference>
<keyword evidence="4" id="KW-0547">Nucleotide-binding</keyword>
<keyword evidence="11" id="KW-1185">Reference proteome</keyword>
<keyword evidence="7" id="KW-0143">Chaperone</keyword>
<dbReference type="Gene3D" id="3.30.30.30">
    <property type="match status" value="1"/>
</dbReference>
<comment type="subcellular location">
    <subcellularLocation>
        <location evidence="1">Endoplasmic reticulum lumen</location>
    </subcellularLocation>
</comment>
<comment type="similarity">
    <text evidence="2">Belongs to the heat shock protein 70 family.</text>
</comment>
<dbReference type="GO" id="GO:0005524">
    <property type="term" value="F:ATP binding"/>
    <property type="evidence" value="ECO:0007669"/>
    <property type="project" value="UniProtKB-KW"/>
</dbReference>
<dbReference type="GO" id="GO:0005788">
    <property type="term" value="C:endoplasmic reticulum lumen"/>
    <property type="evidence" value="ECO:0007669"/>
    <property type="project" value="UniProtKB-SubCell"/>
</dbReference>
<feature type="chain" id="PRO_5008138144" description="Hypoxia up-regulated protein 1" evidence="9">
    <location>
        <begin position="32"/>
        <end position="537"/>
    </location>
</feature>
<dbReference type="GO" id="GO:0030968">
    <property type="term" value="P:endoplasmic reticulum unfolded protein response"/>
    <property type="evidence" value="ECO:0007669"/>
    <property type="project" value="TreeGrafter"/>
</dbReference>
<dbReference type="Gene3D" id="3.90.640.10">
    <property type="entry name" value="Actin, Chain A, domain 4"/>
    <property type="match status" value="1"/>
</dbReference>
<dbReference type="PROSITE" id="PS01036">
    <property type="entry name" value="HSP70_3"/>
    <property type="match status" value="1"/>
</dbReference>